<feature type="domain" description="HPP transmembrane region" evidence="2">
    <location>
        <begin position="23"/>
        <end position="168"/>
    </location>
</feature>
<evidence type="ECO:0000259" key="2">
    <source>
        <dbReference type="Pfam" id="PF04982"/>
    </source>
</evidence>
<protein>
    <recommendedName>
        <fullName evidence="2">HPP transmembrane region domain-containing protein</fullName>
    </recommendedName>
</protein>
<keyword evidence="1" id="KW-0812">Transmembrane</keyword>
<organism evidence="3 4">
    <name type="scientific">Polynucleobacter wuianus</name>
    <dbReference type="NCBI Taxonomy" id="1743168"/>
    <lineage>
        <taxon>Bacteria</taxon>
        <taxon>Pseudomonadati</taxon>
        <taxon>Pseudomonadota</taxon>
        <taxon>Betaproteobacteria</taxon>
        <taxon>Burkholderiales</taxon>
        <taxon>Burkholderiaceae</taxon>
        <taxon>Polynucleobacter</taxon>
    </lineage>
</organism>
<proteinExistence type="predicted"/>
<dbReference type="OrthoDB" id="9130828at2"/>
<feature type="transmembrane region" description="Helical" evidence="1">
    <location>
        <begin position="146"/>
        <end position="165"/>
    </location>
</feature>
<dbReference type="KEGG" id="pwu:A8O14_08540"/>
<dbReference type="RefSeq" id="WP_068949124.1">
    <property type="nucleotide sequence ID" value="NZ_CP015922.1"/>
</dbReference>
<feature type="transmembrane region" description="Helical" evidence="1">
    <location>
        <begin position="78"/>
        <end position="101"/>
    </location>
</feature>
<keyword evidence="1" id="KW-0472">Membrane</keyword>
<evidence type="ECO:0000313" key="3">
    <source>
        <dbReference type="EMBL" id="ANJ00118.1"/>
    </source>
</evidence>
<name>A0A191UGM1_9BURK</name>
<dbReference type="AlphaFoldDB" id="A0A191UGM1"/>
<feature type="transmembrane region" description="Helical" evidence="1">
    <location>
        <begin position="113"/>
        <end position="140"/>
    </location>
</feature>
<gene>
    <name evidence="3" type="ORF">A8O14_08540</name>
</gene>
<accession>A0A191UGM1</accession>
<sequence length="176" mass="19492">MKNIFNKLINFFNEIAPPQGQYSWFDKLRVSIGVGVTILVIAFLNHLWGDMTQDENMVTAVFGVSALCIFLFPDSKFFSPLVLIEANLLASCVAFICVYIFPSVSLGIPVGIIATIVGMYLLKCIHPPAVFLSIFIVMAGTNSYDFALHPVLADSMVLALAAFANKELMKYWARRS</sequence>
<feature type="transmembrane region" description="Helical" evidence="1">
    <location>
        <begin position="55"/>
        <end position="72"/>
    </location>
</feature>
<evidence type="ECO:0000313" key="4">
    <source>
        <dbReference type="Proteomes" id="UP000078463"/>
    </source>
</evidence>
<keyword evidence="1" id="KW-1133">Transmembrane helix</keyword>
<keyword evidence="4" id="KW-1185">Reference proteome</keyword>
<evidence type="ECO:0000256" key="1">
    <source>
        <dbReference type="SAM" id="Phobius"/>
    </source>
</evidence>
<feature type="transmembrane region" description="Helical" evidence="1">
    <location>
        <begin position="28"/>
        <end position="48"/>
    </location>
</feature>
<dbReference type="InterPro" id="IPR058581">
    <property type="entry name" value="TM_HPP"/>
</dbReference>
<dbReference type="Proteomes" id="UP000078463">
    <property type="component" value="Chromosome"/>
</dbReference>
<dbReference type="Pfam" id="PF04982">
    <property type="entry name" value="TM_HPP"/>
    <property type="match status" value="1"/>
</dbReference>
<dbReference type="EMBL" id="CP015922">
    <property type="protein sequence ID" value="ANJ00118.1"/>
    <property type="molecule type" value="Genomic_DNA"/>
</dbReference>
<dbReference type="PANTHER" id="PTHR33741">
    <property type="entry name" value="TRANSMEMBRANE PROTEIN DDB_G0269096-RELATED"/>
    <property type="match status" value="1"/>
</dbReference>
<dbReference type="PANTHER" id="PTHR33741:SF5">
    <property type="entry name" value="TRANSMEMBRANE PROTEIN DDB_G0269096-RELATED"/>
    <property type="match status" value="1"/>
</dbReference>
<dbReference type="InterPro" id="IPR007065">
    <property type="entry name" value="HPP"/>
</dbReference>
<dbReference type="STRING" id="1743168.A8O14_08540"/>
<reference evidence="4" key="1">
    <citation type="submission" date="2016-05" db="EMBL/GenBank/DDBJ databases">
        <title>Polynucleobacter sp. QLW-P1FAT50C-4 genome.</title>
        <authorList>
            <person name="Hahn M.W."/>
        </authorList>
    </citation>
    <scope>NUCLEOTIDE SEQUENCE [LARGE SCALE GENOMIC DNA]</scope>
    <source>
        <strain evidence="4">QLW-P1FAT50C-4</strain>
    </source>
</reference>